<dbReference type="AlphaFoldDB" id="A0A8S1MCS8"/>
<organism evidence="1 2">
    <name type="scientific">Paramecium primaurelia</name>
    <dbReference type="NCBI Taxonomy" id="5886"/>
    <lineage>
        <taxon>Eukaryota</taxon>
        <taxon>Sar</taxon>
        <taxon>Alveolata</taxon>
        <taxon>Ciliophora</taxon>
        <taxon>Intramacronucleata</taxon>
        <taxon>Oligohymenophorea</taxon>
        <taxon>Peniculida</taxon>
        <taxon>Parameciidae</taxon>
        <taxon>Paramecium</taxon>
    </lineage>
</organism>
<proteinExistence type="predicted"/>
<dbReference type="Proteomes" id="UP000688137">
    <property type="component" value="Unassembled WGS sequence"/>
</dbReference>
<keyword evidence="2" id="KW-1185">Reference proteome</keyword>
<reference evidence="1" key="1">
    <citation type="submission" date="2021-01" db="EMBL/GenBank/DDBJ databases">
        <authorList>
            <consortium name="Genoscope - CEA"/>
            <person name="William W."/>
        </authorList>
    </citation>
    <scope>NUCLEOTIDE SEQUENCE</scope>
</reference>
<evidence type="ECO:0000313" key="2">
    <source>
        <dbReference type="Proteomes" id="UP000688137"/>
    </source>
</evidence>
<protein>
    <submittedName>
        <fullName evidence="1">Uncharacterized protein</fullName>
    </submittedName>
</protein>
<dbReference type="EMBL" id="CAJJDM010000055">
    <property type="protein sequence ID" value="CAD8076011.1"/>
    <property type="molecule type" value="Genomic_DNA"/>
</dbReference>
<evidence type="ECO:0000313" key="1">
    <source>
        <dbReference type="EMBL" id="CAD8076011.1"/>
    </source>
</evidence>
<accession>A0A8S1MCS8</accession>
<dbReference type="OMA" id="EMKTYNT"/>
<sequence length="155" mass="17536">MSKLPEFKIPNVVDPKLWPNPRTMTPQQLQTFTSLDMVKLNYTFKTLKKSAPYIAGVLAGCFFTKLVVDGVVKGFIFGENGNGGKILEMKTYNTIGDYTYNRQFQRMRYLTELPAGDDPLVKTSDYLLHDLGVTTQQCGIQHGVVKKVPHDKYLL</sequence>
<comment type="caution">
    <text evidence="1">The sequence shown here is derived from an EMBL/GenBank/DDBJ whole genome shotgun (WGS) entry which is preliminary data.</text>
</comment>
<name>A0A8S1MCS8_PARPR</name>
<gene>
    <name evidence="1" type="ORF">PPRIM_AZ9-3.1.T0550189</name>
</gene>